<dbReference type="Proteomes" id="UP001431783">
    <property type="component" value="Unassembled WGS sequence"/>
</dbReference>
<proteinExistence type="predicted"/>
<reference evidence="1 2" key="1">
    <citation type="submission" date="2023-03" db="EMBL/GenBank/DDBJ databases">
        <title>Genome insight into feeding habits of ladybird beetles.</title>
        <authorList>
            <person name="Li H.-S."/>
            <person name="Huang Y.-H."/>
            <person name="Pang H."/>
        </authorList>
    </citation>
    <scope>NUCLEOTIDE SEQUENCE [LARGE SCALE GENOMIC DNA]</scope>
    <source>
        <strain evidence="1">SYSU_2023b</strain>
        <tissue evidence="1">Whole body</tissue>
    </source>
</reference>
<accession>A0AAW1TMN9</accession>
<protein>
    <submittedName>
        <fullName evidence="1">Uncharacterized protein</fullName>
    </submittedName>
</protein>
<evidence type="ECO:0000313" key="1">
    <source>
        <dbReference type="EMBL" id="KAK9872787.1"/>
    </source>
</evidence>
<dbReference type="AlphaFoldDB" id="A0AAW1TMN9"/>
<name>A0AAW1TMN9_9CUCU</name>
<organism evidence="1 2">
    <name type="scientific">Henosepilachna vigintioctopunctata</name>
    <dbReference type="NCBI Taxonomy" id="420089"/>
    <lineage>
        <taxon>Eukaryota</taxon>
        <taxon>Metazoa</taxon>
        <taxon>Ecdysozoa</taxon>
        <taxon>Arthropoda</taxon>
        <taxon>Hexapoda</taxon>
        <taxon>Insecta</taxon>
        <taxon>Pterygota</taxon>
        <taxon>Neoptera</taxon>
        <taxon>Endopterygota</taxon>
        <taxon>Coleoptera</taxon>
        <taxon>Polyphaga</taxon>
        <taxon>Cucujiformia</taxon>
        <taxon>Coccinelloidea</taxon>
        <taxon>Coccinellidae</taxon>
        <taxon>Epilachninae</taxon>
        <taxon>Epilachnini</taxon>
        <taxon>Henosepilachna</taxon>
    </lineage>
</organism>
<keyword evidence="2" id="KW-1185">Reference proteome</keyword>
<dbReference type="EMBL" id="JARQZJ010000013">
    <property type="protein sequence ID" value="KAK9872787.1"/>
    <property type="molecule type" value="Genomic_DNA"/>
</dbReference>
<evidence type="ECO:0000313" key="2">
    <source>
        <dbReference type="Proteomes" id="UP001431783"/>
    </source>
</evidence>
<comment type="caution">
    <text evidence="1">The sequence shown here is derived from an EMBL/GenBank/DDBJ whole genome shotgun (WGS) entry which is preliminary data.</text>
</comment>
<sequence>MMLYTAGTNSQELANKINSDLFSFHTWLCDNNLSLDTDKTKFIIVGNKAKLSRLEYDIQIKVMCVKLATGFPATVLIKVRTHATIGGIYYNMILRINHYKPIF</sequence>
<gene>
    <name evidence="1" type="ORF">WA026_019570</name>
</gene>